<sequence>MPSARRVTLPCSELQGVWM</sequence>
<protein>
    <submittedName>
        <fullName evidence="1">Uncharacterized protein</fullName>
    </submittedName>
</protein>
<proteinExistence type="predicted"/>
<accession>A0A0A9FB27</accession>
<reference evidence="1" key="2">
    <citation type="journal article" date="2015" name="Data Brief">
        <title>Shoot transcriptome of the giant reed, Arundo donax.</title>
        <authorList>
            <person name="Barrero R.A."/>
            <person name="Guerrero F.D."/>
            <person name="Moolhuijzen P."/>
            <person name="Goolsby J.A."/>
            <person name="Tidwell J."/>
            <person name="Bellgard S.E."/>
            <person name="Bellgard M.I."/>
        </authorList>
    </citation>
    <scope>NUCLEOTIDE SEQUENCE</scope>
    <source>
        <tissue evidence="1">Shoot tissue taken approximately 20 cm above the soil surface</tissue>
    </source>
</reference>
<reference evidence="1" key="1">
    <citation type="submission" date="2014-09" db="EMBL/GenBank/DDBJ databases">
        <authorList>
            <person name="Magalhaes I.L.F."/>
            <person name="Oliveira U."/>
            <person name="Santos F.R."/>
            <person name="Vidigal T.H.D.A."/>
            <person name="Brescovit A.D."/>
            <person name="Santos A.J."/>
        </authorList>
    </citation>
    <scope>NUCLEOTIDE SEQUENCE</scope>
    <source>
        <tissue evidence="1">Shoot tissue taken approximately 20 cm above the soil surface</tissue>
    </source>
</reference>
<dbReference type="AlphaFoldDB" id="A0A0A9FB27"/>
<organism evidence="1">
    <name type="scientific">Arundo donax</name>
    <name type="common">Giant reed</name>
    <name type="synonym">Donax arundinaceus</name>
    <dbReference type="NCBI Taxonomy" id="35708"/>
    <lineage>
        <taxon>Eukaryota</taxon>
        <taxon>Viridiplantae</taxon>
        <taxon>Streptophyta</taxon>
        <taxon>Embryophyta</taxon>
        <taxon>Tracheophyta</taxon>
        <taxon>Spermatophyta</taxon>
        <taxon>Magnoliopsida</taxon>
        <taxon>Liliopsida</taxon>
        <taxon>Poales</taxon>
        <taxon>Poaceae</taxon>
        <taxon>PACMAD clade</taxon>
        <taxon>Arundinoideae</taxon>
        <taxon>Arundineae</taxon>
        <taxon>Arundo</taxon>
    </lineage>
</organism>
<evidence type="ECO:0000313" key="1">
    <source>
        <dbReference type="EMBL" id="JAE09527.1"/>
    </source>
</evidence>
<name>A0A0A9FB27_ARUDO</name>
<dbReference type="EMBL" id="GBRH01188369">
    <property type="protein sequence ID" value="JAE09527.1"/>
    <property type="molecule type" value="Transcribed_RNA"/>
</dbReference>